<dbReference type="EMBL" id="SUMF01000048">
    <property type="protein sequence ID" value="TJZ64262.1"/>
    <property type="molecule type" value="Genomic_DNA"/>
</dbReference>
<evidence type="ECO:0000313" key="1">
    <source>
        <dbReference type="EMBL" id="TJZ64262.1"/>
    </source>
</evidence>
<gene>
    <name evidence="1" type="ORF">FAZ21_19310</name>
</gene>
<keyword evidence="2" id="KW-1185">Reference proteome</keyword>
<dbReference type="Proteomes" id="UP000310016">
    <property type="component" value="Unassembled WGS sequence"/>
</dbReference>
<reference evidence="1 2" key="1">
    <citation type="submission" date="2019-04" db="EMBL/GenBank/DDBJ databases">
        <title>Chitiniphilus eburnea sp. nov., a novel chitinolytic bacterium isolated from aquaculture sludge.</title>
        <authorList>
            <person name="Sheng M."/>
        </authorList>
    </citation>
    <scope>NUCLEOTIDE SEQUENCE [LARGE SCALE GENOMIC DNA]</scope>
    <source>
        <strain evidence="1 2">HX-2-15</strain>
    </source>
</reference>
<accession>A0A4U0PBH3</accession>
<name>A0A4U0PBH3_9NEIS</name>
<protein>
    <recommendedName>
        <fullName evidence="3">Phage tail protein</fullName>
    </recommendedName>
</protein>
<dbReference type="OrthoDB" id="4821150at2"/>
<comment type="caution">
    <text evidence="1">The sequence shown here is derived from an EMBL/GenBank/DDBJ whole genome shotgun (WGS) entry which is preliminary data.</text>
</comment>
<dbReference type="SUPFAM" id="SSF69279">
    <property type="entry name" value="Phage tail proteins"/>
    <property type="match status" value="1"/>
</dbReference>
<sequence>MSPRPGTGYTVKAGDYRASSGRDAGDRQLLNLMVEIDLDSAGGLCTVEFAAAEGAPVEAGAPVSISLDVGAGAVEVFTGEAGQVRIGAASERIDAWDALATLARTRVASFYDSVSADFVIKDLLQKAGAKAGDVAPGPDLAQYAVHAGPSVLAHLQKLAGLCGAALYCDGGGKVQVPGPDTSGASHRFQYGETVIALALQPATPAYDSVEVWGEGAASAKGADKAHWLSTDLAGVQGKAALGASGATSGKLGQTPLQLIDGALRSGDAAQAAADYCTRALAERTVRGHLDVFATPAVRPGDTVTLDKLPSNHPAARLLAGGATLRVRRVRHTLDRARGLVTRIGF</sequence>
<proteinExistence type="predicted"/>
<dbReference type="RefSeq" id="WP_136775070.1">
    <property type="nucleotide sequence ID" value="NZ_CP156074.1"/>
</dbReference>
<organism evidence="1 2">
    <name type="scientific">Chitiniphilus eburneus</name>
    <dbReference type="NCBI Taxonomy" id="2571148"/>
    <lineage>
        <taxon>Bacteria</taxon>
        <taxon>Pseudomonadati</taxon>
        <taxon>Pseudomonadota</taxon>
        <taxon>Betaproteobacteria</taxon>
        <taxon>Neisseriales</taxon>
        <taxon>Chitinibacteraceae</taxon>
        <taxon>Chitiniphilus</taxon>
    </lineage>
</organism>
<dbReference type="AlphaFoldDB" id="A0A4U0PBH3"/>
<evidence type="ECO:0008006" key="3">
    <source>
        <dbReference type="Google" id="ProtNLM"/>
    </source>
</evidence>
<evidence type="ECO:0000313" key="2">
    <source>
        <dbReference type="Proteomes" id="UP000310016"/>
    </source>
</evidence>